<sequence length="70" mass="7891">MTDTGPNNGAAQPDPHAERIRRLVARAEKAGYVLVRSAAPRHEWKLMDGDYGEDIVTTTDLNRIEQWLDT</sequence>
<dbReference type="EMBL" id="JAAXOP010000008">
    <property type="protein sequence ID" value="NKY51695.1"/>
    <property type="molecule type" value="Genomic_DNA"/>
</dbReference>
<evidence type="ECO:0000313" key="2">
    <source>
        <dbReference type="Proteomes" id="UP000565711"/>
    </source>
</evidence>
<dbReference type="AlphaFoldDB" id="A0A846Y0P4"/>
<dbReference type="Proteomes" id="UP000565711">
    <property type="component" value="Unassembled WGS sequence"/>
</dbReference>
<gene>
    <name evidence="1" type="ORF">HGA08_15865</name>
</gene>
<comment type="caution">
    <text evidence="1">The sequence shown here is derived from an EMBL/GenBank/DDBJ whole genome shotgun (WGS) entry which is preliminary data.</text>
</comment>
<protein>
    <submittedName>
        <fullName evidence="1">Uncharacterized protein</fullName>
    </submittedName>
</protein>
<proteinExistence type="predicted"/>
<keyword evidence="2" id="KW-1185">Reference proteome</keyword>
<name>A0A846Y0P4_9NOCA</name>
<reference evidence="1 2" key="1">
    <citation type="submission" date="2020-04" db="EMBL/GenBank/DDBJ databases">
        <title>MicrobeNet Type strains.</title>
        <authorList>
            <person name="Nicholson A.C."/>
        </authorList>
    </citation>
    <scope>NUCLEOTIDE SEQUENCE [LARGE SCALE GENOMIC DNA]</scope>
    <source>
        <strain evidence="1 2">JCM 12354</strain>
    </source>
</reference>
<dbReference type="RefSeq" id="WP_067871340.1">
    <property type="nucleotide sequence ID" value="NZ_JAAXOP010000008.1"/>
</dbReference>
<evidence type="ECO:0000313" key="1">
    <source>
        <dbReference type="EMBL" id="NKY51695.1"/>
    </source>
</evidence>
<accession>A0A846Y0P4</accession>
<organism evidence="1 2">
    <name type="scientific">Nocardia vermiculata</name>
    <dbReference type="NCBI Taxonomy" id="257274"/>
    <lineage>
        <taxon>Bacteria</taxon>
        <taxon>Bacillati</taxon>
        <taxon>Actinomycetota</taxon>
        <taxon>Actinomycetes</taxon>
        <taxon>Mycobacteriales</taxon>
        <taxon>Nocardiaceae</taxon>
        <taxon>Nocardia</taxon>
    </lineage>
</organism>